<dbReference type="EMBL" id="CP048000">
    <property type="protein sequence ID" value="QHQ60047.1"/>
    <property type="molecule type" value="Genomic_DNA"/>
</dbReference>
<dbReference type="RefSeq" id="WP_161836883.1">
    <property type="nucleotide sequence ID" value="NZ_CP048000.1"/>
</dbReference>
<reference evidence="2 3" key="1">
    <citation type="submission" date="2020-01" db="EMBL/GenBank/DDBJ databases">
        <title>Genome analysis of Anaerocolumna sp. CBA3638.</title>
        <authorList>
            <person name="Kim J."/>
            <person name="Roh S.W."/>
        </authorList>
    </citation>
    <scope>NUCLEOTIDE SEQUENCE [LARGE SCALE GENOMIC DNA]</scope>
    <source>
        <strain evidence="2 3">CBA3638</strain>
    </source>
</reference>
<keyword evidence="3" id="KW-1185">Reference proteome</keyword>
<proteinExistence type="predicted"/>
<dbReference type="Proteomes" id="UP000464314">
    <property type="component" value="Chromosome"/>
</dbReference>
<evidence type="ECO:0000313" key="3">
    <source>
        <dbReference type="Proteomes" id="UP000464314"/>
    </source>
</evidence>
<dbReference type="KEGG" id="anr:Ana3638_04010"/>
<evidence type="ECO:0000256" key="1">
    <source>
        <dbReference type="SAM" id="MobiDB-lite"/>
    </source>
</evidence>
<protein>
    <submittedName>
        <fullName evidence="2">Uncharacterized protein</fullName>
    </submittedName>
</protein>
<gene>
    <name evidence="2" type="ORF">Ana3638_04010</name>
</gene>
<name>A0A6P1TIB8_9FIRM</name>
<evidence type="ECO:0000313" key="2">
    <source>
        <dbReference type="EMBL" id="QHQ60047.1"/>
    </source>
</evidence>
<feature type="region of interest" description="Disordered" evidence="1">
    <location>
        <begin position="1"/>
        <end position="29"/>
    </location>
</feature>
<feature type="compositionally biased region" description="Polar residues" evidence="1">
    <location>
        <begin position="1"/>
        <end position="11"/>
    </location>
</feature>
<organism evidence="2 3">
    <name type="scientific">Anaerocolumna sedimenticola</name>
    <dbReference type="NCBI Taxonomy" id="2696063"/>
    <lineage>
        <taxon>Bacteria</taxon>
        <taxon>Bacillati</taxon>
        <taxon>Bacillota</taxon>
        <taxon>Clostridia</taxon>
        <taxon>Lachnospirales</taxon>
        <taxon>Lachnospiraceae</taxon>
        <taxon>Anaerocolumna</taxon>
    </lineage>
</organism>
<sequence>MELQKQYQLNIRNDPEHKKERQAKRKKNKNAELQITFHNPNSELDTAEFLARLILHTLEEPE</sequence>
<accession>A0A6P1TIB8</accession>
<dbReference type="AlphaFoldDB" id="A0A6P1TIB8"/>